<keyword evidence="1" id="KW-0472">Membrane</keyword>
<feature type="transmembrane region" description="Helical" evidence="1">
    <location>
        <begin position="6"/>
        <end position="26"/>
    </location>
</feature>
<protein>
    <recommendedName>
        <fullName evidence="4">Serpentine receptor class gamma</fullName>
    </recommendedName>
</protein>
<evidence type="ECO:0000313" key="2">
    <source>
        <dbReference type="EMBL" id="GMS90755.1"/>
    </source>
</evidence>
<keyword evidence="1" id="KW-1133">Transmembrane helix</keyword>
<dbReference type="EMBL" id="BTSX01000003">
    <property type="protein sequence ID" value="GMS90755.1"/>
    <property type="molecule type" value="Genomic_DNA"/>
</dbReference>
<evidence type="ECO:0000313" key="3">
    <source>
        <dbReference type="Proteomes" id="UP001432027"/>
    </source>
</evidence>
<sequence length="153" mass="17953">KLDMYFTLILIIAGIITFLPACFVYWRIMKLASFQKQYLIKLFVLNGVSNMLIYMVNLVAVQFCNWPSVNGVFSWFNETLLPVIFQFLMNFASCVMWQTTFLISLNRVLSLHNQYFLSKNDYQYFLLALLSSLSASFIICFPLFFSRAYYKAV</sequence>
<accession>A0AAV5T5F3</accession>
<dbReference type="AlphaFoldDB" id="A0AAV5T5F3"/>
<dbReference type="Proteomes" id="UP001432027">
    <property type="component" value="Unassembled WGS sequence"/>
</dbReference>
<organism evidence="2 3">
    <name type="scientific">Pristionchus entomophagus</name>
    <dbReference type="NCBI Taxonomy" id="358040"/>
    <lineage>
        <taxon>Eukaryota</taxon>
        <taxon>Metazoa</taxon>
        <taxon>Ecdysozoa</taxon>
        <taxon>Nematoda</taxon>
        <taxon>Chromadorea</taxon>
        <taxon>Rhabditida</taxon>
        <taxon>Rhabditina</taxon>
        <taxon>Diplogasteromorpha</taxon>
        <taxon>Diplogasteroidea</taxon>
        <taxon>Neodiplogasteridae</taxon>
        <taxon>Pristionchus</taxon>
    </lineage>
</organism>
<evidence type="ECO:0000256" key="1">
    <source>
        <dbReference type="SAM" id="Phobius"/>
    </source>
</evidence>
<keyword evidence="3" id="KW-1185">Reference proteome</keyword>
<gene>
    <name evidence="2" type="ORF">PENTCL1PPCAC_12930</name>
</gene>
<feature type="non-terminal residue" evidence="2">
    <location>
        <position position="153"/>
    </location>
</feature>
<feature type="non-terminal residue" evidence="2">
    <location>
        <position position="1"/>
    </location>
</feature>
<feature type="transmembrane region" description="Helical" evidence="1">
    <location>
        <begin position="124"/>
        <end position="145"/>
    </location>
</feature>
<feature type="transmembrane region" description="Helical" evidence="1">
    <location>
        <begin position="83"/>
        <end position="103"/>
    </location>
</feature>
<evidence type="ECO:0008006" key="4">
    <source>
        <dbReference type="Google" id="ProtNLM"/>
    </source>
</evidence>
<feature type="transmembrane region" description="Helical" evidence="1">
    <location>
        <begin position="38"/>
        <end position="63"/>
    </location>
</feature>
<reference evidence="2" key="1">
    <citation type="submission" date="2023-10" db="EMBL/GenBank/DDBJ databases">
        <title>Genome assembly of Pristionchus species.</title>
        <authorList>
            <person name="Yoshida K."/>
            <person name="Sommer R.J."/>
        </authorList>
    </citation>
    <scope>NUCLEOTIDE SEQUENCE</scope>
    <source>
        <strain evidence="2">RS0144</strain>
    </source>
</reference>
<comment type="caution">
    <text evidence="2">The sequence shown here is derived from an EMBL/GenBank/DDBJ whole genome shotgun (WGS) entry which is preliminary data.</text>
</comment>
<proteinExistence type="predicted"/>
<name>A0AAV5T5F3_9BILA</name>
<keyword evidence="1" id="KW-0812">Transmembrane</keyword>